<evidence type="ECO:0000256" key="6">
    <source>
        <dbReference type="SAM" id="Phobius"/>
    </source>
</evidence>
<dbReference type="Proteomes" id="UP000253868">
    <property type="component" value="Chromosome"/>
</dbReference>
<feature type="transmembrane region" description="Helical" evidence="6">
    <location>
        <begin position="125"/>
        <end position="142"/>
    </location>
</feature>
<evidence type="ECO:0000256" key="3">
    <source>
        <dbReference type="ARBA" id="ARBA00022692"/>
    </source>
</evidence>
<accession>A0A345HMS4</accession>
<evidence type="ECO:0000313" key="8">
    <source>
        <dbReference type="Proteomes" id="UP000253868"/>
    </source>
</evidence>
<feature type="transmembrane region" description="Helical" evidence="6">
    <location>
        <begin position="12"/>
        <end position="31"/>
    </location>
</feature>
<dbReference type="InterPro" id="IPR000791">
    <property type="entry name" value="Gpr1/Fun34/SatP-like"/>
</dbReference>
<dbReference type="GO" id="GO:0016020">
    <property type="term" value="C:membrane"/>
    <property type="evidence" value="ECO:0007669"/>
    <property type="project" value="UniProtKB-SubCell"/>
</dbReference>
<comment type="similarity">
    <text evidence="2">Belongs to the acetate uptake transporter (AceTr) (TC 2.A.96) family.</text>
</comment>
<keyword evidence="5 6" id="KW-0472">Membrane</keyword>
<feature type="transmembrane region" description="Helical" evidence="6">
    <location>
        <begin position="70"/>
        <end position="87"/>
    </location>
</feature>
<evidence type="ECO:0000256" key="2">
    <source>
        <dbReference type="ARBA" id="ARBA00005587"/>
    </source>
</evidence>
<dbReference type="OrthoDB" id="4332716at2"/>
<reference evidence="8" key="1">
    <citation type="submission" date="2018-07" db="EMBL/GenBank/DDBJ databases">
        <authorList>
            <person name="Zhao J."/>
        </authorList>
    </citation>
    <scope>NUCLEOTIDE SEQUENCE [LARGE SCALE GENOMIC DNA]</scope>
    <source>
        <strain evidence="8">GSSD-12</strain>
    </source>
</reference>
<sequence length="196" mass="19878">MDNDVSAGSTTSTSVLGHLALGLTLLAFGIGQTRAIDGVVAATSLPLALYLGGGTLFLAGLLALRTGDTPTGTAFAGFGAFWFIWAISSGDLVSSNAAGLFIVLWALLAFSLTLGAGGAGRLFQGAYGLFTVALLLIAIGLFGESTVFFKVAGWVAAVAGLASWYGATAALAHWPTEVPRRLLPRRAADRGVTATG</sequence>
<evidence type="ECO:0000313" key="7">
    <source>
        <dbReference type="EMBL" id="AXG77998.1"/>
    </source>
</evidence>
<gene>
    <name evidence="7" type="ORF">DVK44_10070</name>
</gene>
<evidence type="ECO:0000256" key="4">
    <source>
        <dbReference type="ARBA" id="ARBA00022989"/>
    </source>
</evidence>
<dbReference type="AlphaFoldDB" id="A0A345HMS4"/>
<dbReference type="EMBL" id="CP031194">
    <property type="protein sequence ID" value="AXG77998.1"/>
    <property type="molecule type" value="Genomic_DNA"/>
</dbReference>
<feature type="transmembrane region" description="Helical" evidence="6">
    <location>
        <begin position="99"/>
        <end position="119"/>
    </location>
</feature>
<evidence type="ECO:0000256" key="1">
    <source>
        <dbReference type="ARBA" id="ARBA00004141"/>
    </source>
</evidence>
<keyword evidence="3 6" id="KW-0812">Transmembrane</keyword>
<dbReference type="KEGG" id="spad:DVK44_10070"/>
<dbReference type="Pfam" id="PF01184">
    <property type="entry name" value="Gpr1_Fun34_YaaH"/>
    <property type="match status" value="1"/>
</dbReference>
<name>A0A345HMS4_9ACTN</name>
<feature type="transmembrane region" description="Helical" evidence="6">
    <location>
        <begin position="38"/>
        <end position="64"/>
    </location>
</feature>
<organism evidence="7 8">
    <name type="scientific">Streptomyces paludis</name>
    <dbReference type="NCBI Taxonomy" id="2282738"/>
    <lineage>
        <taxon>Bacteria</taxon>
        <taxon>Bacillati</taxon>
        <taxon>Actinomycetota</taxon>
        <taxon>Actinomycetes</taxon>
        <taxon>Kitasatosporales</taxon>
        <taxon>Streptomycetaceae</taxon>
        <taxon>Streptomyces</taxon>
    </lineage>
</organism>
<dbReference type="RefSeq" id="WP_114659363.1">
    <property type="nucleotide sequence ID" value="NZ_CP031194.1"/>
</dbReference>
<keyword evidence="4 6" id="KW-1133">Transmembrane helix</keyword>
<proteinExistence type="inferred from homology"/>
<comment type="subcellular location">
    <subcellularLocation>
        <location evidence="1">Membrane</location>
        <topology evidence="1">Multi-pass membrane protein</topology>
    </subcellularLocation>
</comment>
<feature type="transmembrane region" description="Helical" evidence="6">
    <location>
        <begin position="154"/>
        <end position="174"/>
    </location>
</feature>
<protein>
    <submittedName>
        <fullName evidence="7">Uncharacterized protein</fullName>
    </submittedName>
</protein>
<keyword evidence="8" id="KW-1185">Reference proteome</keyword>
<evidence type="ECO:0000256" key="5">
    <source>
        <dbReference type="ARBA" id="ARBA00023136"/>
    </source>
</evidence>